<name>A0ABW4P2M9_9NOCA</name>
<dbReference type="PANTHER" id="PTHR18640:SF5">
    <property type="entry name" value="SODIUM_BILE ACID COTRANSPORTER 7"/>
    <property type="match status" value="1"/>
</dbReference>
<feature type="transmembrane region" description="Helical" evidence="1">
    <location>
        <begin position="12"/>
        <end position="33"/>
    </location>
</feature>
<feature type="transmembrane region" description="Helical" evidence="1">
    <location>
        <begin position="265"/>
        <end position="288"/>
    </location>
</feature>
<dbReference type="PIRSF" id="PIRSF026166">
    <property type="entry name" value="UCP026166"/>
    <property type="match status" value="1"/>
</dbReference>
<keyword evidence="3" id="KW-1185">Reference proteome</keyword>
<dbReference type="Pfam" id="PF13593">
    <property type="entry name" value="SBF_like"/>
    <property type="match status" value="1"/>
</dbReference>
<evidence type="ECO:0000313" key="2">
    <source>
        <dbReference type="EMBL" id="MFD1812373.1"/>
    </source>
</evidence>
<dbReference type="EMBL" id="JBHUFB010000009">
    <property type="protein sequence ID" value="MFD1812373.1"/>
    <property type="molecule type" value="Genomic_DNA"/>
</dbReference>
<feature type="transmembrane region" description="Helical" evidence="1">
    <location>
        <begin position="69"/>
        <end position="92"/>
    </location>
</feature>
<feature type="transmembrane region" description="Helical" evidence="1">
    <location>
        <begin position="131"/>
        <end position="154"/>
    </location>
</feature>
<feature type="transmembrane region" description="Helical" evidence="1">
    <location>
        <begin position="232"/>
        <end position="253"/>
    </location>
</feature>
<proteinExistence type="predicted"/>
<reference evidence="3" key="1">
    <citation type="journal article" date="2019" name="Int. J. Syst. Evol. Microbiol.">
        <title>The Global Catalogue of Microorganisms (GCM) 10K type strain sequencing project: providing services to taxonomists for standard genome sequencing and annotation.</title>
        <authorList>
            <consortium name="The Broad Institute Genomics Platform"/>
            <consortium name="The Broad Institute Genome Sequencing Center for Infectious Disease"/>
            <person name="Wu L."/>
            <person name="Ma J."/>
        </authorList>
    </citation>
    <scope>NUCLEOTIDE SEQUENCE [LARGE SCALE GENOMIC DNA]</scope>
    <source>
        <strain evidence="3">DT72</strain>
    </source>
</reference>
<keyword evidence="1" id="KW-0472">Membrane</keyword>
<evidence type="ECO:0000256" key="1">
    <source>
        <dbReference type="SAM" id="Phobius"/>
    </source>
</evidence>
<feature type="transmembrane region" description="Helical" evidence="1">
    <location>
        <begin position="201"/>
        <end position="220"/>
    </location>
</feature>
<keyword evidence="1" id="KW-0812">Transmembrane</keyword>
<feature type="transmembrane region" description="Helical" evidence="1">
    <location>
        <begin position="39"/>
        <end position="57"/>
    </location>
</feature>
<sequence length="337" mass="35547">MKFSTRFHIDGFVLSIIVVAVAASLFPASGTGATVLDRATKIAIALLFVLYGARLHPREALEGLKHWRLHSVVFAATFVLFPLIGLALRILVPSVLTEELYTGVLYMCLVPSTVQSSIAFTSIARGNVAGAIVSASASNLLGVFVTPVLVILLMNTTGDVHVDAASIVDIVVQLLIPFAVGQLIRPRVAGIMQKYAEPTKFVDRGSILLVVYAAFSAGMVEHAWDGLAARDIAALVLVCCLVLALVMGTTVFAGRALGFSLPDRIVIVFCGSKKSLATGLPMAAVLFAGQPIGLIVLPLMVFHQIQLMVCAALAQRYARRPESVAVPSSPDPASSAG</sequence>
<gene>
    <name evidence="2" type="ORF">ACFSJG_09135</name>
</gene>
<keyword evidence="1" id="KW-1133">Transmembrane helix</keyword>
<organism evidence="2 3">
    <name type="scientific">Rhodococcus gannanensis</name>
    <dbReference type="NCBI Taxonomy" id="1960308"/>
    <lineage>
        <taxon>Bacteria</taxon>
        <taxon>Bacillati</taxon>
        <taxon>Actinomycetota</taxon>
        <taxon>Actinomycetes</taxon>
        <taxon>Mycobacteriales</taxon>
        <taxon>Nocardiaceae</taxon>
        <taxon>Rhodococcus</taxon>
    </lineage>
</organism>
<accession>A0ABW4P2M9</accession>
<protein>
    <submittedName>
        <fullName evidence="2">Bile acid:sodium symporter family protein</fullName>
    </submittedName>
</protein>
<dbReference type="Proteomes" id="UP001597286">
    <property type="component" value="Unassembled WGS sequence"/>
</dbReference>
<evidence type="ECO:0000313" key="3">
    <source>
        <dbReference type="Proteomes" id="UP001597286"/>
    </source>
</evidence>
<dbReference type="InterPro" id="IPR016833">
    <property type="entry name" value="Put_Na-Bile_cotransptr"/>
</dbReference>
<comment type="caution">
    <text evidence="2">The sequence shown here is derived from an EMBL/GenBank/DDBJ whole genome shotgun (WGS) entry which is preliminary data.</text>
</comment>
<feature type="transmembrane region" description="Helical" evidence="1">
    <location>
        <begin position="160"/>
        <end position="180"/>
    </location>
</feature>
<dbReference type="PANTHER" id="PTHR18640">
    <property type="entry name" value="SOLUTE CARRIER FAMILY 10 MEMBER 7"/>
    <property type="match status" value="1"/>
</dbReference>
<dbReference type="RefSeq" id="WP_378484878.1">
    <property type="nucleotide sequence ID" value="NZ_JBHUFB010000009.1"/>
</dbReference>
<dbReference type="Gene3D" id="1.20.1530.20">
    <property type="match status" value="1"/>
</dbReference>
<dbReference type="InterPro" id="IPR038770">
    <property type="entry name" value="Na+/solute_symporter_sf"/>
</dbReference>
<feature type="transmembrane region" description="Helical" evidence="1">
    <location>
        <begin position="104"/>
        <end position="124"/>
    </location>
</feature>